<comment type="caution">
    <text evidence="1">The sequence shown here is derived from an EMBL/GenBank/DDBJ whole genome shotgun (WGS) entry which is preliminary data.</text>
</comment>
<dbReference type="Proteomes" id="UP000570493">
    <property type="component" value="Unassembled WGS sequence"/>
</dbReference>
<accession>A0A7Y0DS76</accession>
<evidence type="ECO:0000313" key="1">
    <source>
        <dbReference type="EMBL" id="NMM40570.1"/>
    </source>
</evidence>
<dbReference type="RefSeq" id="WP_169019622.1">
    <property type="nucleotide sequence ID" value="NZ_JABBMT010000007.1"/>
</dbReference>
<dbReference type="EMBL" id="JABBMT010000007">
    <property type="protein sequence ID" value="NMM40570.1"/>
    <property type="molecule type" value="Genomic_DNA"/>
</dbReference>
<reference evidence="1" key="1">
    <citation type="submission" date="2020-04" db="EMBL/GenBank/DDBJ databases">
        <title>Genome Sequencing for Pseudoaltermonas arctica.</title>
        <authorList>
            <person name="Elkins N.S."/>
        </authorList>
    </citation>
    <scope>NUCLEOTIDE SEQUENCE [LARGE SCALE GENOMIC DNA]</scope>
    <source>
        <strain evidence="1">NEC-BIFX-2020_0012</strain>
    </source>
</reference>
<proteinExistence type="predicted"/>
<organism evidence="1 2">
    <name type="scientific">Pseudoalteromonas arctica</name>
    <dbReference type="NCBI Taxonomy" id="394751"/>
    <lineage>
        <taxon>Bacteria</taxon>
        <taxon>Pseudomonadati</taxon>
        <taxon>Pseudomonadota</taxon>
        <taxon>Gammaproteobacteria</taxon>
        <taxon>Alteromonadales</taxon>
        <taxon>Pseudoalteromonadaceae</taxon>
        <taxon>Pseudoalteromonas</taxon>
    </lineage>
</organism>
<keyword evidence="2" id="KW-1185">Reference proteome</keyword>
<dbReference type="AlphaFoldDB" id="A0A7Y0DS76"/>
<sequence length="472" mass="53448">MEESKVQYNEVDFLIPTQKFNIRFSYVTKKGLPFIREFVLRLLHITPVKPAKLKEFFDFNEKELEEVVNDLVDKGDLSVSEEGDLKLTEQAKGYFDDIGSQPTLSAVLDNSESLTYEIIGFNCLGPKHKNSTWKNGIALKADIEKVSQSESVVNKKFQQEFFQYLDNGWMPFLTQDEKSKPSIYSIDLIKKVGQGPTRLNINFEIDVDGTPVEYDSPGAFTDNSQVEISIGQKLSEMSFTPNLESVVQSMMAFDDKDTIKYFSSSSIDIANLVLDKNKGIQSKGKRIPVFGQIYSDASSQLIAEQLSNFNKYLKKSKKFEPRKFIWVSPTNNAWAASTKASNFWNTIEEHSLISDGKQKQRAFTPELYLPISDKGDRRTISKWIMEFGKKESLYGVAEGFLNGNTEVVVLDGVFAYVNYHVVLADYTPLPVPIGYFTTEPKVISSIMKLVNDYVNGISSFDNPNKFGKLTEL</sequence>
<name>A0A7Y0DS76_9GAMM</name>
<evidence type="ECO:0000313" key="2">
    <source>
        <dbReference type="Proteomes" id="UP000570493"/>
    </source>
</evidence>
<protein>
    <submittedName>
        <fullName evidence="1">Uncharacterized protein</fullName>
    </submittedName>
</protein>
<gene>
    <name evidence="1" type="ORF">HHO47_06865</name>
</gene>